<dbReference type="Pfam" id="PF02811">
    <property type="entry name" value="PHP"/>
    <property type="match status" value="1"/>
</dbReference>
<sequence>MIDLHTHSIFSDGELIPFELCRRLEAMNYGAVAITDHVDVSNLENVINSILKAANAWNTCSYLKLIPGVELTHVPPKLIAPLAERARLLGAKIIVVHGETLVEPVVSGTNRAALEADIDILAHPGLITEEEVMMAKEREICLEISGRKGHCFSNGHVAKLAKKIGAKLVINSDGHAPSDFLSLEMAKKIVCGAGLNVKDFEMALKNAWEIVKKRGIL</sequence>
<dbReference type="GO" id="GO:0042578">
    <property type="term" value="F:phosphoric ester hydrolase activity"/>
    <property type="evidence" value="ECO:0007669"/>
    <property type="project" value="TreeGrafter"/>
</dbReference>
<dbReference type="InterPro" id="IPR050243">
    <property type="entry name" value="PHP_phosphatase"/>
</dbReference>
<dbReference type="Gene3D" id="3.20.20.140">
    <property type="entry name" value="Metal-dependent hydrolases"/>
    <property type="match status" value="1"/>
</dbReference>
<evidence type="ECO:0000259" key="1">
    <source>
        <dbReference type="SMART" id="SM00481"/>
    </source>
</evidence>
<dbReference type="AlphaFoldDB" id="A0A7V0IAB3"/>
<comment type="caution">
    <text evidence="2">The sequence shown here is derived from an EMBL/GenBank/DDBJ whole genome shotgun (WGS) entry which is preliminary data.</text>
</comment>
<gene>
    <name evidence="2" type="ORF">ENF30_01895</name>
</gene>
<evidence type="ECO:0000313" key="2">
    <source>
        <dbReference type="EMBL" id="HDD35532.1"/>
    </source>
</evidence>
<dbReference type="GO" id="GO:0005829">
    <property type="term" value="C:cytosol"/>
    <property type="evidence" value="ECO:0007669"/>
    <property type="project" value="TreeGrafter"/>
</dbReference>
<dbReference type="PANTHER" id="PTHR36928:SF1">
    <property type="entry name" value="PHOSPHATASE YCDX-RELATED"/>
    <property type="match status" value="1"/>
</dbReference>
<dbReference type="PANTHER" id="PTHR36928">
    <property type="entry name" value="PHOSPHATASE YCDX-RELATED"/>
    <property type="match status" value="1"/>
</dbReference>
<proteinExistence type="predicted"/>
<dbReference type="CDD" id="cd07432">
    <property type="entry name" value="PHP_HisPPase"/>
    <property type="match status" value="1"/>
</dbReference>
<dbReference type="NCBIfam" id="NF004981">
    <property type="entry name" value="PRK06361.1"/>
    <property type="match status" value="1"/>
</dbReference>
<dbReference type="InterPro" id="IPR004013">
    <property type="entry name" value="PHP_dom"/>
</dbReference>
<accession>A0A7V0IAB3</accession>
<reference evidence="2" key="1">
    <citation type="journal article" date="2020" name="mSystems">
        <title>Genome- and Community-Level Interaction Insights into Carbon Utilization and Element Cycling Functions of Hydrothermarchaeota in Hydrothermal Sediment.</title>
        <authorList>
            <person name="Zhou Z."/>
            <person name="Liu Y."/>
            <person name="Xu W."/>
            <person name="Pan J."/>
            <person name="Luo Z.H."/>
            <person name="Li M."/>
        </authorList>
    </citation>
    <scope>NUCLEOTIDE SEQUENCE [LARGE SCALE GENOMIC DNA]</scope>
    <source>
        <strain evidence="2">HyVt-113</strain>
    </source>
</reference>
<dbReference type="Proteomes" id="UP000885706">
    <property type="component" value="Unassembled WGS sequence"/>
</dbReference>
<name>A0A7V0IAB3_DESA2</name>
<protein>
    <submittedName>
        <fullName evidence="2">Histidinol phosphate phosphatase domain-containing protein</fullName>
    </submittedName>
</protein>
<dbReference type="SMART" id="SM00481">
    <property type="entry name" value="POLIIIAc"/>
    <property type="match status" value="1"/>
</dbReference>
<dbReference type="InterPro" id="IPR003141">
    <property type="entry name" value="Pol/His_phosphatase_N"/>
</dbReference>
<dbReference type="EMBL" id="DQWQ01000082">
    <property type="protein sequence ID" value="HDD35532.1"/>
    <property type="molecule type" value="Genomic_DNA"/>
</dbReference>
<organism evidence="2">
    <name type="scientific">Desulfofervidus auxilii</name>
    <dbReference type="NCBI Taxonomy" id="1621989"/>
    <lineage>
        <taxon>Bacteria</taxon>
        <taxon>Pseudomonadati</taxon>
        <taxon>Thermodesulfobacteriota</taxon>
        <taxon>Candidatus Desulfofervidia</taxon>
        <taxon>Candidatus Desulfofervidales</taxon>
        <taxon>Candidatus Desulfofervidaceae</taxon>
        <taxon>Candidatus Desulfofervidus</taxon>
    </lineage>
</organism>
<dbReference type="SUPFAM" id="SSF89550">
    <property type="entry name" value="PHP domain-like"/>
    <property type="match status" value="1"/>
</dbReference>
<dbReference type="InterPro" id="IPR016195">
    <property type="entry name" value="Pol/histidinol_Pase-like"/>
</dbReference>
<dbReference type="GO" id="GO:0008270">
    <property type="term" value="F:zinc ion binding"/>
    <property type="evidence" value="ECO:0007669"/>
    <property type="project" value="TreeGrafter"/>
</dbReference>
<feature type="domain" description="Polymerase/histidinol phosphatase N-terminal" evidence="1">
    <location>
        <begin position="2"/>
        <end position="75"/>
    </location>
</feature>